<reference evidence="1 2" key="1">
    <citation type="journal article" date="2022" name="New Phytol.">
        <title>Ecological generalism drives hyperdiversity of secondary metabolite gene clusters in xylarialean endophytes.</title>
        <authorList>
            <person name="Franco M.E.E."/>
            <person name="Wisecaver J.H."/>
            <person name="Arnold A.E."/>
            <person name="Ju Y.M."/>
            <person name="Slot J.C."/>
            <person name="Ahrendt S."/>
            <person name="Moore L.P."/>
            <person name="Eastman K.E."/>
            <person name="Scott K."/>
            <person name="Konkel Z."/>
            <person name="Mondo S.J."/>
            <person name="Kuo A."/>
            <person name="Hayes R.D."/>
            <person name="Haridas S."/>
            <person name="Andreopoulos B."/>
            <person name="Riley R."/>
            <person name="LaButti K."/>
            <person name="Pangilinan J."/>
            <person name="Lipzen A."/>
            <person name="Amirebrahimi M."/>
            <person name="Yan J."/>
            <person name="Adam C."/>
            <person name="Keymanesh K."/>
            <person name="Ng V."/>
            <person name="Louie K."/>
            <person name="Northen T."/>
            <person name="Drula E."/>
            <person name="Henrissat B."/>
            <person name="Hsieh H.M."/>
            <person name="Youens-Clark K."/>
            <person name="Lutzoni F."/>
            <person name="Miadlikowska J."/>
            <person name="Eastwood D.C."/>
            <person name="Hamelin R.C."/>
            <person name="Grigoriev I.V."/>
            <person name="U'Ren J.M."/>
        </authorList>
    </citation>
    <scope>NUCLEOTIDE SEQUENCE [LARGE SCALE GENOMIC DNA]</scope>
    <source>
        <strain evidence="1 2">ER1909</strain>
    </source>
</reference>
<dbReference type="Proteomes" id="UP001497680">
    <property type="component" value="Unassembled WGS sequence"/>
</dbReference>
<evidence type="ECO:0000313" key="1">
    <source>
        <dbReference type="EMBL" id="KAI6090602.1"/>
    </source>
</evidence>
<organism evidence="1 2">
    <name type="scientific">Hypoxylon rubiginosum</name>
    <dbReference type="NCBI Taxonomy" id="110542"/>
    <lineage>
        <taxon>Eukaryota</taxon>
        <taxon>Fungi</taxon>
        <taxon>Dikarya</taxon>
        <taxon>Ascomycota</taxon>
        <taxon>Pezizomycotina</taxon>
        <taxon>Sordariomycetes</taxon>
        <taxon>Xylariomycetidae</taxon>
        <taxon>Xylariales</taxon>
        <taxon>Hypoxylaceae</taxon>
        <taxon>Hypoxylon</taxon>
    </lineage>
</organism>
<accession>A0ACC0DCW4</accession>
<gene>
    <name evidence="1" type="ORF">F4821DRAFT_20893</name>
</gene>
<sequence>MPLKLHELENDDDFKAVVEVEHEAYSNPFNGVWEITKGLSQEECCARQLSWHKNDPNSTWLYVTDEETGQVIGGAQWFIYKTNPYAVEQPMRTAYWLPDGPMKQIGDQLIRDLRKDRPNRMSKPHLLISYCFVHSAHRNRGAASLMLKWGTDKADELGLEAFVESTDIARGAYEKHGFYVVGELNMDAHVENPSEEFNAMREQLGCPIHGWVMKRDIVSTSK</sequence>
<dbReference type="EMBL" id="MU394290">
    <property type="protein sequence ID" value="KAI6090602.1"/>
    <property type="molecule type" value="Genomic_DNA"/>
</dbReference>
<protein>
    <submittedName>
        <fullName evidence="1">Acyl-CoA N-acyltransferase</fullName>
    </submittedName>
</protein>
<name>A0ACC0DCW4_9PEZI</name>
<proteinExistence type="predicted"/>
<keyword evidence="2" id="KW-1185">Reference proteome</keyword>
<evidence type="ECO:0000313" key="2">
    <source>
        <dbReference type="Proteomes" id="UP001497680"/>
    </source>
</evidence>
<comment type="caution">
    <text evidence="1">The sequence shown here is derived from an EMBL/GenBank/DDBJ whole genome shotgun (WGS) entry which is preliminary data.</text>
</comment>